<organism evidence="2 3">
    <name type="scientific">Phanerochaete sordida</name>
    <dbReference type="NCBI Taxonomy" id="48140"/>
    <lineage>
        <taxon>Eukaryota</taxon>
        <taxon>Fungi</taxon>
        <taxon>Dikarya</taxon>
        <taxon>Basidiomycota</taxon>
        <taxon>Agaricomycotina</taxon>
        <taxon>Agaricomycetes</taxon>
        <taxon>Polyporales</taxon>
        <taxon>Phanerochaetaceae</taxon>
        <taxon>Phanerochaete</taxon>
    </lineage>
</organism>
<dbReference type="InterPro" id="IPR046496">
    <property type="entry name" value="DUF6589"/>
</dbReference>
<sequence>MSNIWGIRAYKKISQDRMKEARRAVRSYPYRLGYDNLNIPFVSYSQRMDNKSHFDSGTTGSVFYKPYAPPEPPLVLMGLQEARIAGRKNPISLDDIITLDLEAAPILHEHKVYLALKYLLDSPDFSLSTYEHQGDALLAPPLPIHQLPHGREHITKQSVLGTVHIDESTYEGTDKLVTEWFRQLGLYSEGERKHTGMNKVLPWIGDQLTVERLRGLANYRGEDRNGYDRMDYMLVNFGWFHFEMLVGHSLHKQYFGTTAGRGLRYAFGVLGRTGLQTTQVKGSFYHHLREGLAHVAEAHFRACWKKHTGVTNLADLRTKSPQELRTLAEDLICKFASTDALEDHDDLLETDQDDYFRNATMFQRDVLPYFALQNAIRSGDVGLLEKLLPHFFFRFCGTSNNKYAIEILELLQGLHREWPENVRYVIIQCSMLSELN</sequence>
<comment type="caution">
    <text evidence="2">The sequence shown here is derived from an EMBL/GenBank/DDBJ whole genome shotgun (WGS) entry which is preliminary data.</text>
</comment>
<evidence type="ECO:0000313" key="3">
    <source>
        <dbReference type="Proteomes" id="UP000703269"/>
    </source>
</evidence>
<protein>
    <recommendedName>
        <fullName evidence="1">DUF6589 domain-containing protein</fullName>
    </recommendedName>
</protein>
<accession>A0A9P3GET4</accession>
<dbReference type="EMBL" id="BPQB01000030">
    <property type="protein sequence ID" value="GJE93029.1"/>
    <property type="molecule type" value="Genomic_DNA"/>
</dbReference>
<name>A0A9P3GET4_9APHY</name>
<proteinExistence type="predicted"/>
<dbReference type="Pfam" id="PF20231">
    <property type="entry name" value="DUF6589"/>
    <property type="match status" value="1"/>
</dbReference>
<evidence type="ECO:0000259" key="1">
    <source>
        <dbReference type="Pfam" id="PF20231"/>
    </source>
</evidence>
<dbReference type="AlphaFoldDB" id="A0A9P3GET4"/>
<dbReference type="OrthoDB" id="2742682at2759"/>
<gene>
    <name evidence="2" type="ORF">PsYK624_091880</name>
</gene>
<keyword evidence="3" id="KW-1185">Reference proteome</keyword>
<reference evidence="2 3" key="1">
    <citation type="submission" date="2021-08" db="EMBL/GenBank/DDBJ databases">
        <title>Draft Genome Sequence of Phanerochaete sordida strain YK-624.</title>
        <authorList>
            <person name="Mori T."/>
            <person name="Dohra H."/>
            <person name="Suzuki T."/>
            <person name="Kawagishi H."/>
            <person name="Hirai H."/>
        </authorList>
    </citation>
    <scope>NUCLEOTIDE SEQUENCE [LARGE SCALE GENOMIC DNA]</scope>
    <source>
        <strain evidence="2 3">YK-624</strain>
    </source>
</reference>
<feature type="domain" description="DUF6589" evidence="1">
    <location>
        <begin position="87"/>
        <end position="432"/>
    </location>
</feature>
<evidence type="ECO:0000313" key="2">
    <source>
        <dbReference type="EMBL" id="GJE93029.1"/>
    </source>
</evidence>
<dbReference type="Proteomes" id="UP000703269">
    <property type="component" value="Unassembled WGS sequence"/>
</dbReference>